<feature type="region of interest" description="Disordered" evidence="1">
    <location>
        <begin position="101"/>
        <end position="122"/>
    </location>
</feature>
<proteinExistence type="predicted"/>
<accession>A0A7J5YTY7</accession>
<dbReference type="AlphaFoldDB" id="A0A7J5YTY7"/>
<dbReference type="GO" id="GO:0003713">
    <property type="term" value="F:transcription coactivator activity"/>
    <property type="evidence" value="ECO:0007669"/>
    <property type="project" value="InterPro"/>
</dbReference>
<dbReference type="OrthoDB" id="1259151at2759"/>
<dbReference type="InterPro" id="IPR044852">
    <property type="entry name" value="WBP2-like"/>
</dbReference>
<feature type="non-terminal residue" evidence="2">
    <location>
        <position position="154"/>
    </location>
</feature>
<sequence>MTVQVIFVAKSRDLLQSFMMPFYLIKGCEVKQPVLGANYIKGTVNAEPGGGWEGSASFKLVLQQEEPSSSDSPCCRSLLRPVSSGFGCPYTANGAFSYPPPPPNNGVYPAGPPPGYTYPNPPPPARRISLPLHTLLLWASSPPPTTPTCPPLQQ</sequence>
<evidence type="ECO:0000313" key="2">
    <source>
        <dbReference type="EMBL" id="KAF3853074.1"/>
    </source>
</evidence>
<reference evidence="2 3" key="1">
    <citation type="submission" date="2020-03" db="EMBL/GenBank/DDBJ databases">
        <title>Dissostichus mawsoni Genome sequencing and assembly.</title>
        <authorList>
            <person name="Park H."/>
        </authorList>
    </citation>
    <scope>NUCLEOTIDE SEQUENCE [LARGE SCALE GENOMIC DNA]</scope>
    <source>
        <strain evidence="2">DM0001</strain>
        <tissue evidence="2">Muscle</tissue>
    </source>
</reference>
<dbReference type="SUPFAM" id="SSF50729">
    <property type="entry name" value="PH domain-like"/>
    <property type="match status" value="1"/>
</dbReference>
<dbReference type="EMBL" id="JAAKFY010000008">
    <property type="protein sequence ID" value="KAF3853074.1"/>
    <property type="molecule type" value="Genomic_DNA"/>
</dbReference>
<dbReference type="CDD" id="cd13214">
    <property type="entry name" value="PH-GRAM_WBP2"/>
    <property type="match status" value="1"/>
</dbReference>
<dbReference type="PANTHER" id="PTHR31606:SF1">
    <property type="entry name" value="WW DOMAIN BINDING PROTEIN 2, ISOFORM E"/>
    <property type="match status" value="1"/>
</dbReference>
<dbReference type="GO" id="GO:0005634">
    <property type="term" value="C:nucleus"/>
    <property type="evidence" value="ECO:0007669"/>
    <property type="project" value="TreeGrafter"/>
</dbReference>
<name>A0A7J5YTY7_DISMA</name>
<organism evidence="2 3">
    <name type="scientific">Dissostichus mawsoni</name>
    <name type="common">Antarctic cod</name>
    <dbReference type="NCBI Taxonomy" id="36200"/>
    <lineage>
        <taxon>Eukaryota</taxon>
        <taxon>Metazoa</taxon>
        <taxon>Chordata</taxon>
        <taxon>Craniata</taxon>
        <taxon>Vertebrata</taxon>
        <taxon>Euteleostomi</taxon>
        <taxon>Actinopterygii</taxon>
        <taxon>Neopterygii</taxon>
        <taxon>Teleostei</taxon>
        <taxon>Neoteleostei</taxon>
        <taxon>Acanthomorphata</taxon>
        <taxon>Eupercaria</taxon>
        <taxon>Perciformes</taxon>
        <taxon>Notothenioidei</taxon>
        <taxon>Nototheniidae</taxon>
        <taxon>Dissostichus</taxon>
    </lineage>
</organism>
<evidence type="ECO:0000313" key="3">
    <source>
        <dbReference type="Proteomes" id="UP000518266"/>
    </source>
</evidence>
<evidence type="ECO:0000256" key="1">
    <source>
        <dbReference type="SAM" id="MobiDB-lite"/>
    </source>
</evidence>
<gene>
    <name evidence="2" type="ORF">F7725_013762</name>
</gene>
<keyword evidence="3" id="KW-1185">Reference proteome</keyword>
<comment type="caution">
    <text evidence="2">The sequence shown here is derived from an EMBL/GenBank/DDBJ whole genome shotgun (WGS) entry which is preliminary data.</text>
</comment>
<dbReference type="PANTHER" id="PTHR31606">
    <property type="entry name" value="WW DOMAIN BINDING PROTEIN 2, ISOFORM E"/>
    <property type="match status" value="1"/>
</dbReference>
<dbReference type="GO" id="GO:0031490">
    <property type="term" value="F:chromatin DNA binding"/>
    <property type="evidence" value="ECO:0007669"/>
    <property type="project" value="TreeGrafter"/>
</dbReference>
<dbReference type="Proteomes" id="UP000518266">
    <property type="component" value="Unassembled WGS sequence"/>
</dbReference>
<protein>
    <submittedName>
        <fullName evidence="2">Uncharacterized protein</fullName>
    </submittedName>
</protein>